<dbReference type="GO" id="GO:0006935">
    <property type="term" value="P:chemotaxis"/>
    <property type="evidence" value="ECO:0007669"/>
    <property type="project" value="UniProtKB-ARBA"/>
</dbReference>
<dbReference type="RefSeq" id="WP_112160207.1">
    <property type="nucleotide sequence ID" value="NZ_QKRX01000014.1"/>
</dbReference>
<dbReference type="Proteomes" id="UP000250744">
    <property type="component" value="Unassembled WGS sequence"/>
</dbReference>
<dbReference type="SMART" id="SM00283">
    <property type="entry name" value="MA"/>
    <property type="match status" value="1"/>
</dbReference>
<comment type="caution">
    <text evidence="8">The sequence shown here is derived from an EMBL/GenBank/DDBJ whole genome shotgun (WGS) entry which is preliminary data.</text>
</comment>
<protein>
    <recommendedName>
        <fullName evidence="10">Methyl-accepting chemotaxis protein</fullName>
    </recommendedName>
</protein>
<evidence type="ECO:0000256" key="1">
    <source>
        <dbReference type="ARBA" id="ARBA00004370"/>
    </source>
</evidence>
<dbReference type="SUPFAM" id="SSF58104">
    <property type="entry name" value="Methyl-accepting chemotaxis protein (MCP) signaling domain"/>
    <property type="match status" value="1"/>
</dbReference>
<sequence length="661" mass="72557">MNNNNVKSTSFGILLKSLIAPTFLLFFMVMVGAYAVYNLSSVSQTTRVITDDMVPNTGRATEVMRSIFNERLALYNFRASGAPDDARIFNTEQKETQRLLQEADVYFKNPQRRAMLQSLSQQHENFGRHFSQELVPVQTEMMALRERLLNELGPAARREIERLVETALVSGRLTEVRVAVAAQGNVLNASTQVGLFSITMDPAFQREAGLLIEDARFTIEDYADIAGLDTRALIAELVSTWSEYEEAFAQMIQLAERYQAILNDSILPKGTQLTDAAYGLQLDIFNHLEQEGARTQSQIQSSNVIMMLLVAIAAIIGSAIAYFITRSVVKPILAASHVLSDLVTSLRAKNCDLRQRLPVTTRDEVGVLARNINEFLATLQPVVNQFRESSDTLQSASSKLTKVALKTQEGTHQQKSETIEVATAMEEMESTVADIARSAAEAQVLSEQTDKDANEGKQVVNQMINSSQDLAAQLKEMADGIESLGSHTASIGQVLEVIKSISDQTNLLALNAAIEAARAGESGRGFAVVADEVRTLAKRTLDSTVQVQSFVDNVQKGTELVVLKMHKCKASSESTVEKVAAANEALNMIMTRVQTIKDMTTQIASAAEEQSLVSHEITRSVDRIRHIAEDSALSAEGSSQSALEMDRLGKELNQLVSQFKS</sequence>
<accession>A0A364NIJ2</accession>
<evidence type="ECO:0000313" key="8">
    <source>
        <dbReference type="EMBL" id="RAU16948.1"/>
    </source>
</evidence>
<name>A0A364NIJ2_9GAMM</name>
<evidence type="ECO:0000256" key="3">
    <source>
        <dbReference type="ARBA" id="ARBA00029447"/>
    </source>
</evidence>
<feature type="domain" description="HAMP" evidence="7">
    <location>
        <begin position="326"/>
        <end position="384"/>
    </location>
</feature>
<dbReference type="FunFam" id="1.10.287.950:FF:000001">
    <property type="entry name" value="Methyl-accepting chemotaxis sensory transducer"/>
    <property type="match status" value="1"/>
</dbReference>
<evidence type="ECO:0000256" key="2">
    <source>
        <dbReference type="ARBA" id="ARBA00023224"/>
    </source>
</evidence>
<feature type="transmembrane region" description="Helical" evidence="5">
    <location>
        <begin position="304"/>
        <end position="324"/>
    </location>
</feature>
<keyword evidence="5" id="KW-1133">Transmembrane helix</keyword>
<dbReference type="GO" id="GO:0016020">
    <property type="term" value="C:membrane"/>
    <property type="evidence" value="ECO:0007669"/>
    <property type="project" value="UniProtKB-SubCell"/>
</dbReference>
<dbReference type="SMART" id="SM01358">
    <property type="entry name" value="HBM"/>
    <property type="match status" value="1"/>
</dbReference>
<dbReference type="SMART" id="SM00304">
    <property type="entry name" value="HAMP"/>
    <property type="match status" value="1"/>
</dbReference>
<dbReference type="PANTHER" id="PTHR32089">
    <property type="entry name" value="METHYL-ACCEPTING CHEMOTAXIS PROTEIN MCPB"/>
    <property type="match status" value="1"/>
</dbReference>
<evidence type="ECO:0000256" key="4">
    <source>
        <dbReference type="PROSITE-ProRule" id="PRU00284"/>
    </source>
</evidence>
<gene>
    <name evidence="8" type="ORF">DN062_15470</name>
</gene>
<evidence type="ECO:0000313" key="9">
    <source>
        <dbReference type="Proteomes" id="UP000250744"/>
    </source>
</evidence>
<dbReference type="OrthoDB" id="2489132at2"/>
<keyword evidence="9" id="KW-1185">Reference proteome</keyword>
<evidence type="ECO:0008006" key="10">
    <source>
        <dbReference type="Google" id="ProtNLM"/>
    </source>
</evidence>
<comment type="subcellular location">
    <subcellularLocation>
        <location evidence="1">Membrane</location>
    </subcellularLocation>
</comment>
<organism evidence="8 9">
    <name type="scientific">Nitrincola tibetensis</name>
    <dbReference type="NCBI Taxonomy" id="2219697"/>
    <lineage>
        <taxon>Bacteria</taxon>
        <taxon>Pseudomonadati</taxon>
        <taxon>Pseudomonadota</taxon>
        <taxon>Gammaproteobacteria</taxon>
        <taxon>Oceanospirillales</taxon>
        <taxon>Oceanospirillaceae</taxon>
        <taxon>Nitrincola</taxon>
    </lineage>
</organism>
<keyword evidence="5" id="KW-0812">Transmembrane</keyword>
<dbReference type="InterPro" id="IPR003660">
    <property type="entry name" value="HAMP_dom"/>
</dbReference>
<dbReference type="GO" id="GO:0007165">
    <property type="term" value="P:signal transduction"/>
    <property type="evidence" value="ECO:0007669"/>
    <property type="project" value="UniProtKB-KW"/>
</dbReference>
<evidence type="ECO:0000259" key="7">
    <source>
        <dbReference type="PROSITE" id="PS50885"/>
    </source>
</evidence>
<proteinExistence type="inferred from homology"/>
<dbReference type="PROSITE" id="PS50111">
    <property type="entry name" value="CHEMOTAXIS_TRANSDUC_2"/>
    <property type="match status" value="1"/>
</dbReference>
<dbReference type="Pfam" id="PF00672">
    <property type="entry name" value="HAMP"/>
    <property type="match status" value="1"/>
</dbReference>
<evidence type="ECO:0000259" key="6">
    <source>
        <dbReference type="PROSITE" id="PS50111"/>
    </source>
</evidence>
<dbReference type="Pfam" id="PF00015">
    <property type="entry name" value="MCPsignal"/>
    <property type="match status" value="1"/>
</dbReference>
<dbReference type="PANTHER" id="PTHR32089:SF120">
    <property type="entry name" value="METHYL-ACCEPTING CHEMOTAXIS PROTEIN TLPQ"/>
    <property type="match status" value="1"/>
</dbReference>
<keyword evidence="5" id="KW-0472">Membrane</keyword>
<dbReference type="CDD" id="cd06225">
    <property type="entry name" value="HAMP"/>
    <property type="match status" value="1"/>
</dbReference>
<dbReference type="InterPro" id="IPR004089">
    <property type="entry name" value="MCPsignal_dom"/>
</dbReference>
<keyword evidence="2 4" id="KW-0807">Transducer</keyword>
<dbReference type="InterPro" id="IPR032255">
    <property type="entry name" value="HBM"/>
</dbReference>
<dbReference type="CDD" id="cd11386">
    <property type="entry name" value="MCP_signal"/>
    <property type="match status" value="1"/>
</dbReference>
<feature type="domain" description="Methyl-accepting transducer" evidence="6">
    <location>
        <begin position="389"/>
        <end position="625"/>
    </location>
</feature>
<comment type="similarity">
    <text evidence="3">Belongs to the methyl-accepting chemotaxis (MCP) protein family.</text>
</comment>
<dbReference type="EMBL" id="QKRX01000014">
    <property type="protein sequence ID" value="RAU16948.1"/>
    <property type="molecule type" value="Genomic_DNA"/>
</dbReference>
<evidence type="ECO:0000256" key="5">
    <source>
        <dbReference type="SAM" id="Phobius"/>
    </source>
</evidence>
<dbReference type="Gene3D" id="1.10.287.950">
    <property type="entry name" value="Methyl-accepting chemotaxis protein"/>
    <property type="match status" value="1"/>
</dbReference>
<reference evidence="8 9" key="1">
    <citation type="submission" date="2018-06" db="EMBL/GenBank/DDBJ databases">
        <title>Nitrincola tibetense sp. nov., isolated from Lake XuguoCo on Tibetan Plateau.</title>
        <authorList>
            <person name="Xing P."/>
        </authorList>
    </citation>
    <scope>NUCLEOTIDE SEQUENCE [LARGE SCALE GENOMIC DNA]</scope>
    <source>
        <strain evidence="9">xg18</strain>
    </source>
</reference>
<dbReference type="AlphaFoldDB" id="A0A364NIJ2"/>
<dbReference type="PROSITE" id="PS50885">
    <property type="entry name" value="HAMP"/>
    <property type="match status" value="1"/>
</dbReference>
<feature type="transmembrane region" description="Helical" evidence="5">
    <location>
        <begin position="18"/>
        <end position="37"/>
    </location>
</feature>